<keyword evidence="3" id="KW-0032">Aminotransferase</keyword>
<dbReference type="InterPro" id="IPR015422">
    <property type="entry name" value="PyrdxlP-dep_Trfase_small"/>
</dbReference>
<name>A0A108T5G8_BACSE</name>
<evidence type="ECO:0000259" key="4">
    <source>
        <dbReference type="Pfam" id="PF00155"/>
    </source>
</evidence>
<reference evidence="5 6" key="1">
    <citation type="journal article" date="2016" name="BMC Genomics">
        <title>Type VI secretion systems of human gut Bacteroidales segregate into three genetic architectures, two of which are contained on mobile genetic elements.</title>
        <authorList>
            <person name="Coyne M.J."/>
            <person name="Roelofs K.G."/>
            <person name="Comstock L.E."/>
        </authorList>
    </citation>
    <scope>NUCLEOTIDE SEQUENCE [LARGE SCALE GENOMIC DNA]</scope>
    <source>
        <strain evidence="5 6">CL09T03C01</strain>
    </source>
</reference>
<organism evidence="5 6">
    <name type="scientific">Bacteroides stercoris</name>
    <dbReference type="NCBI Taxonomy" id="46506"/>
    <lineage>
        <taxon>Bacteria</taxon>
        <taxon>Pseudomonadati</taxon>
        <taxon>Bacteroidota</taxon>
        <taxon>Bacteroidia</taxon>
        <taxon>Bacteroidales</taxon>
        <taxon>Bacteroidaceae</taxon>
        <taxon>Bacteroides</taxon>
    </lineage>
</organism>
<comment type="caution">
    <text evidence="5">The sequence shown here is derived from an EMBL/GenBank/DDBJ whole genome shotgun (WGS) entry which is preliminary data.</text>
</comment>
<gene>
    <name evidence="5" type="primary">cobD</name>
    <name evidence="5" type="ORF">AA415_02361</name>
</gene>
<dbReference type="Gene3D" id="3.40.640.10">
    <property type="entry name" value="Type I PLP-dependent aspartate aminotransferase-like (Major domain)"/>
    <property type="match status" value="1"/>
</dbReference>
<comment type="similarity">
    <text evidence="3">Belongs to the class-I pyridoxal-phosphate-dependent aminotransferase family.</text>
</comment>
<dbReference type="InterPro" id="IPR015421">
    <property type="entry name" value="PyrdxlP-dep_Trfase_major"/>
</dbReference>
<comment type="cofactor">
    <cofactor evidence="1 3">
        <name>pyridoxal 5'-phosphate</name>
        <dbReference type="ChEBI" id="CHEBI:597326"/>
    </cofactor>
</comment>
<proteinExistence type="inferred from homology"/>
<evidence type="ECO:0000256" key="2">
    <source>
        <dbReference type="ARBA" id="ARBA00022898"/>
    </source>
</evidence>
<dbReference type="Proteomes" id="UP000056419">
    <property type="component" value="Unassembled WGS sequence"/>
</dbReference>
<dbReference type="PANTHER" id="PTHR42885:SF1">
    <property type="entry name" value="THREONINE-PHOSPHATE DECARBOXYLASE"/>
    <property type="match status" value="1"/>
</dbReference>
<dbReference type="InterPro" id="IPR015424">
    <property type="entry name" value="PyrdxlP-dep_Trfase"/>
</dbReference>
<dbReference type="CDD" id="cd00609">
    <property type="entry name" value="AAT_like"/>
    <property type="match status" value="1"/>
</dbReference>
<sequence length="343" mass="38269">MIDGHGDDSYKYSRPITANFSSNVYNEVNLSRLKAHLCECIGEIGNYPEPEPYTLEARIASRCQLPSGAVCVTNGATEAIYLIAQTFRGTNTAILQPTFSEYADACRMHGHRVSSLYQLPKEQDGYRLPDDVRMLWLCNPNNPTGTVAGKEYMRGLIEHNPQVCFIIDQSYEFFTLCPLFSPAEAAEYPNVLLLHSMTKRYAIPGLRLGYVTGSSGLLERLRTNRMPWSVNRLAIEAGLFLLENDVPEPVDVAAYLQETARLGKALKAVGGLDVWDTQTHFMLVQLRMGKASALKEYLAGEHGILIRDASNFAGLDERFFRIATQTPEENDRLVAAIEEFMAG</sequence>
<evidence type="ECO:0000256" key="1">
    <source>
        <dbReference type="ARBA" id="ARBA00001933"/>
    </source>
</evidence>
<dbReference type="PATRIC" id="fig|46506.5.peg.2533"/>
<dbReference type="GO" id="GO:0016829">
    <property type="term" value="F:lyase activity"/>
    <property type="evidence" value="ECO:0007669"/>
    <property type="project" value="UniProtKB-KW"/>
</dbReference>
<dbReference type="PANTHER" id="PTHR42885">
    <property type="entry name" value="HISTIDINOL-PHOSPHATE AMINOTRANSFERASE-RELATED"/>
    <property type="match status" value="1"/>
</dbReference>
<dbReference type="InterPro" id="IPR004838">
    <property type="entry name" value="NHTrfase_class1_PyrdxlP-BS"/>
</dbReference>
<dbReference type="RefSeq" id="WP_060386118.1">
    <property type="nucleotide sequence ID" value="NZ_LRGC01000011.1"/>
</dbReference>
<dbReference type="EMBL" id="LRGC01000011">
    <property type="protein sequence ID" value="KWR53806.1"/>
    <property type="molecule type" value="Genomic_DNA"/>
</dbReference>
<dbReference type="InterPro" id="IPR004839">
    <property type="entry name" value="Aminotransferase_I/II_large"/>
</dbReference>
<keyword evidence="5" id="KW-0456">Lyase</keyword>
<accession>A0A108T5G8</accession>
<evidence type="ECO:0000313" key="6">
    <source>
        <dbReference type="Proteomes" id="UP000056419"/>
    </source>
</evidence>
<dbReference type="SUPFAM" id="SSF53383">
    <property type="entry name" value="PLP-dependent transferases"/>
    <property type="match status" value="1"/>
</dbReference>
<keyword evidence="2" id="KW-0663">Pyridoxal phosphate</keyword>
<dbReference type="Gene3D" id="3.90.1150.10">
    <property type="entry name" value="Aspartate Aminotransferase, domain 1"/>
    <property type="match status" value="1"/>
</dbReference>
<dbReference type="Pfam" id="PF00155">
    <property type="entry name" value="Aminotran_1_2"/>
    <property type="match status" value="1"/>
</dbReference>
<evidence type="ECO:0000313" key="5">
    <source>
        <dbReference type="EMBL" id="KWR53806.1"/>
    </source>
</evidence>
<feature type="domain" description="Aminotransferase class I/classII large" evidence="4">
    <location>
        <begin position="19"/>
        <end position="337"/>
    </location>
</feature>
<dbReference type="GO" id="GO:0030170">
    <property type="term" value="F:pyridoxal phosphate binding"/>
    <property type="evidence" value="ECO:0007669"/>
    <property type="project" value="InterPro"/>
</dbReference>
<keyword evidence="6" id="KW-1185">Reference proteome</keyword>
<dbReference type="PROSITE" id="PS00105">
    <property type="entry name" value="AA_TRANSFER_CLASS_1"/>
    <property type="match status" value="1"/>
</dbReference>
<protein>
    <recommendedName>
        <fullName evidence="3">Aminotransferase</fullName>
        <ecNumber evidence="3">2.6.1.-</ecNumber>
    </recommendedName>
</protein>
<keyword evidence="3" id="KW-0808">Transferase</keyword>
<dbReference type="AlphaFoldDB" id="A0A108T5G8"/>
<evidence type="ECO:0000256" key="3">
    <source>
        <dbReference type="RuleBase" id="RU000481"/>
    </source>
</evidence>
<dbReference type="EC" id="2.6.1.-" evidence="3"/>
<dbReference type="GO" id="GO:0008483">
    <property type="term" value="F:transaminase activity"/>
    <property type="evidence" value="ECO:0007669"/>
    <property type="project" value="UniProtKB-KW"/>
</dbReference>
<dbReference type="STRING" id="46506.AA415_02361"/>